<keyword evidence="7" id="KW-0131">Cell cycle</keyword>
<evidence type="ECO:0000256" key="4">
    <source>
        <dbReference type="ARBA" id="ARBA00022880"/>
    </source>
</evidence>
<evidence type="ECO:0000256" key="5">
    <source>
        <dbReference type="ARBA" id="ARBA00023242"/>
    </source>
</evidence>
<dbReference type="PANTHER" id="PTHR22940:SF4">
    <property type="entry name" value="PROTEIN TIMELESS HOMOLOG"/>
    <property type="match status" value="1"/>
</dbReference>
<evidence type="ECO:0000256" key="3">
    <source>
        <dbReference type="ARBA" id="ARBA00021529"/>
    </source>
</evidence>
<dbReference type="OrthoDB" id="310853at2759"/>
<feature type="compositionally biased region" description="Polar residues" evidence="8">
    <location>
        <begin position="1131"/>
        <end position="1146"/>
    </location>
</feature>
<feature type="region of interest" description="Disordered" evidence="8">
    <location>
        <begin position="579"/>
        <end position="598"/>
    </location>
</feature>
<dbReference type="GO" id="GO:0031298">
    <property type="term" value="C:replication fork protection complex"/>
    <property type="evidence" value="ECO:0007669"/>
    <property type="project" value="TreeGrafter"/>
</dbReference>
<evidence type="ECO:0000313" key="10">
    <source>
        <dbReference type="EMBL" id="TID25321.1"/>
    </source>
</evidence>
<evidence type="ECO:0000313" key="11">
    <source>
        <dbReference type="Proteomes" id="UP000298493"/>
    </source>
</evidence>
<accession>A0A4Z1PID4</accession>
<dbReference type="AlphaFoldDB" id="A0A4Z1PID4"/>
<dbReference type="InterPro" id="IPR006906">
    <property type="entry name" value="Timeless_N"/>
</dbReference>
<feature type="compositionally biased region" description="Low complexity" evidence="8">
    <location>
        <begin position="819"/>
        <end position="830"/>
    </location>
</feature>
<feature type="compositionally biased region" description="Basic and acidic residues" evidence="8">
    <location>
        <begin position="1059"/>
        <end position="1069"/>
    </location>
</feature>
<dbReference type="PANTHER" id="PTHR22940">
    <property type="entry name" value="TIMEOUT/TIMELESS-2"/>
    <property type="match status" value="1"/>
</dbReference>
<dbReference type="GO" id="GO:0003677">
    <property type="term" value="F:DNA binding"/>
    <property type="evidence" value="ECO:0007669"/>
    <property type="project" value="TreeGrafter"/>
</dbReference>
<feature type="region of interest" description="Disordered" evidence="8">
    <location>
        <begin position="819"/>
        <end position="846"/>
    </location>
</feature>
<organism evidence="10 11">
    <name type="scientific">Venturia nashicola</name>
    <dbReference type="NCBI Taxonomy" id="86259"/>
    <lineage>
        <taxon>Eukaryota</taxon>
        <taxon>Fungi</taxon>
        <taxon>Dikarya</taxon>
        <taxon>Ascomycota</taxon>
        <taxon>Pezizomycotina</taxon>
        <taxon>Dothideomycetes</taxon>
        <taxon>Pleosporomycetidae</taxon>
        <taxon>Venturiales</taxon>
        <taxon>Venturiaceae</taxon>
        <taxon>Venturia</taxon>
    </lineage>
</organism>
<keyword evidence="11" id="KW-1185">Reference proteome</keyword>
<gene>
    <name evidence="10" type="ORF">E6O75_ATG04526</name>
</gene>
<feature type="region of interest" description="Disordered" evidence="8">
    <location>
        <begin position="961"/>
        <end position="1196"/>
    </location>
</feature>
<keyword evidence="10" id="KW-0413">Isomerase</keyword>
<feature type="domain" description="Timeless N-terminal" evidence="9">
    <location>
        <begin position="42"/>
        <end position="310"/>
    </location>
</feature>
<keyword evidence="4" id="KW-0236">DNA replication inhibitor</keyword>
<feature type="compositionally biased region" description="Basic residues" evidence="8">
    <location>
        <begin position="1079"/>
        <end position="1088"/>
    </location>
</feature>
<evidence type="ECO:0000259" key="9">
    <source>
        <dbReference type="Pfam" id="PF04821"/>
    </source>
</evidence>
<dbReference type="Proteomes" id="UP000298493">
    <property type="component" value="Unassembled WGS sequence"/>
</dbReference>
<protein>
    <recommendedName>
        <fullName evidence="3">Topoisomerase 1-associated factor 1</fullName>
    </recommendedName>
</protein>
<feature type="compositionally biased region" description="Basic and acidic residues" evidence="8">
    <location>
        <begin position="1004"/>
        <end position="1045"/>
    </location>
</feature>
<proteinExistence type="inferred from homology"/>
<evidence type="ECO:0000256" key="8">
    <source>
        <dbReference type="SAM" id="MobiDB-lite"/>
    </source>
</evidence>
<dbReference type="EMBL" id="SNSC02000004">
    <property type="protein sequence ID" value="TID25321.1"/>
    <property type="molecule type" value="Genomic_DNA"/>
</dbReference>
<dbReference type="Pfam" id="PF04821">
    <property type="entry name" value="TIMELESS"/>
    <property type="match status" value="1"/>
</dbReference>
<dbReference type="GO" id="GO:0016853">
    <property type="term" value="F:isomerase activity"/>
    <property type="evidence" value="ECO:0007669"/>
    <property type="project" value="UniProtKB-KW"/>
</dbReference>
<evidence type="ECO:0000256" key="6">
    <source>
        <dbReference type="ARBA" id="ARBA00023254"/>
    </source>
</evidence>
<sequence>MDGTLDEWVTSASNTVDPEVRAYVSSLVTALGGISIEHHGAYILGDSALECLKDLRRWLKLYDEKHHRLDVQRVLAESNLVKGDLLEILAGWKDGALLENKLRYKISKSCLELLVLLTWPIEMDNEFMKVNHHRHLPYLRLAQVEYKRAILHHDIAQILRTVIQIGLPSMAIPKGERSERDESIIRLELYFLRNVAMIEQPKDLPADEDEVEVSRSATIDAFKAQDVFQVLLTVASSMGEDFVAQDVQVLEVLFHLLKGIDPEKVFMEEKNISKSNADDFKNLVQEERSMLSEAKRNAPTRHNRFGTMVWLKRDNDKVSTMTGQDVLKGSARAADHMDKSKKWNKPQHRGKQNLDEKPSSGFNKFVDLTPSARRNLRHFVTEFLDSSFNPLFQHLRKAVEREADRLDTDRHPMQFFYLISWFLQAECARRRSRKERKAAHAKLYKAADAPPAEEEESFGLVASVMNQETFVLLNRYMQRAQDDKEWNQLDAGMKCLTQILLTVQEMAASPLEDDQDIAENIQSRIFYEESTHERVLHLLRTYKDQGLGYLDACTELSHVFIRMLEQYSKQNVDLHIRSRRRARKKKKESQAAEGVEYNGDDDNDVADIEQVQAVSRERKFDFARFVARFMTQASVDTFVHLTKYYKDLSKEQLKRAHRFFYRVAFKNELSVMLFRVDIIQLFHTMIKGPNGLNPDLPAFKEWSEFSQQLFRRLIKRLEDRPGLFVELLFSKIPATVFYLEHGYDNKVEKIPRPPAELEVKPGLEWHQEIGVVVSILINQNKSDALAWLKKVMTDAKDERQAWQDLEIARKAAAREAVANSAESAEVAEPSVEIEEDTGPKAPSILVRPDSDERREQLFKDNKLRLLMTLCGFLRLGYTDDPEASWIIPTSVEPAKLEEAVKIINGHEFELPTFEDGKTAESFLRSKAAAELAVERRVRKAAFDDESDIGIDFEEKFEFEAGGPTNRKSGLEKLKQTRKIRRRKEGSDDEDEELSEELRKKRRDQRREAELEKRRKIKSEMYVHSSDDETDEERDKEFFAQEEVRRKNAGRNLLKALESGTKELAREETKKRKTTGGGKKGGKKKRKGSKSLSGSDDDAASPAVIEDDEGERIIAISSEEESSDGESDIASNNGADATDTPVSSQPHAPSPAVDKVATSPAVDTIMNDAGNESEDEALPVRPAVRRRGGFVVDSDSE</sequence>
<dbReference type="GO" id="GO:0051321">
    <property type="term" value="P:meiotic cell cycle"/>
    <property type="evidence" value="ECO:0007669"/>
    <property type="project" value="UniProtKB-KW"/>
</dbReference>
<comment type="subcellular location">
    <subcellularLocation>
        <location evidence="1">Nucleus</location>
    </subcellularLocation>
</comment>
<name>A0A4Z1PID4_9PEZI</name>
<keyword evidence="6" id="KW-0469">Meiosis</keyword>
<dbReference type="GO" id="GO:0006281">
    <property type="term" value="P:DNA repair"/>
    <property type="evidence" value="ECO:0007669"/>
    <property type="project" value="TreeGrafter"/>
</dbReference>
<dbReference type="GO" id="GO:0000076">
    <property type="term" value="P:DNA replication checkpoint signaling"/>
    <property type="evidence" value="ECO:0007669"/>
    <property type="project" value="TreeGrafter"/>
</dbReference>
<feature type="compositionally biased region" description="Basic residues" evidence="8">
    <location>
        <begin position="342"/>
        <end position="351"/>
    </location>
</feature>
<evidence type="ECO:0000256" key="1">
    <source>
        <dbReference type="ARBA" id="ARBA00004123"/>
    </source>
</evidence>
<comment type="caution">
    <text evidence="10">The sequence shown here is derived from an EMBL/GenBank/DDBJ whole genome shotgun (WGS) entry which is preliminary data.</text>
</comment>
<dbReference type="GO" id="GO:0043111">
    <property type="term" value="P:replication fork arrest"/>
    <property type="evidence" value="ECO:0007669"/>
    <property type="project" value="TreeGrafter"/>
</dbReference>
<feature type="region of interest" description="Disordered" evidence="8">
    <location>
        <begin position="328"/>
        <end position="362"/>
    </location>
</feature>
<feature type="compositionally biased region" description="Acidic residues" evidence="8">
    <location>
        <begin position="1094"/>
        <end position="1109"/>
    </location>
</feature>
<comment type="similarity">
    <text evidence="2">Belongs to the timeless family.</text>
</comment>
<evidence type="ECO:0000256" key="7">
    <source>
        <dbReference type="ARBA" id="ARBA00023306"/>
    </source>
</evidence>
<keyword evidence="5" id="KW-0539">Nucleus</keyword>
<reference evidence="10 11" key="1">
    <citation type="submission" date="2019-04" db="EMBL/GenBank/DDBJ databases">
        <title>High contiguity whole genome sequence and gene annotation resource for two Venturia nashicola isolates.</title>
        <authorList>
            <person name="Prokchorchik M."/>
            <person name="Won K."/>
            <person name="Lee Y."/>
            <person name="Choi E.D."/>
            <person name="Segonzac C."/>
            <person name="Sohn K.H."/>
        </authorList>
    </citation>
    <scope>NUCLEOTIDE SEQUENCE [LARGE SCALE GENOMIC DNA]</scope>
    <source>
        <strain evidence="10 11">PRI2</strain>
    </source>
</reference>
<feature type="compositionally biased region" description="Acidic residues" evidence="8">
    <location>
        <begin position="1117"/>
        <end position="1126"/>
    </location>
</feature>
<dbReference type="InterPro" id="IPR044998">
    <property type="entry name" value="Timeless"/>
</dbReference>
<dbReference type="STRING" id="86259.A0A4Z1PID4"/>
<evidence type="ECO:0000256" key="2">
    <source>
        <dbReference type="ARBA" id="ARBA00008174"/>
    </source>
</evidence>